<evidence type="ECO:0008006" key="3">
    <source>
        <dbReference type="Google" id="ProtNLM"/>
    </source>
</evidence>
<keyword evidence="2" id="KW-1185">Reference proteome</keyword>
<organism evidence="1 2">
    <name type="scientific">Plakobranchus ocellatus</name>
    <dbReference type="NCBI Taxonomy" id="259542"/>
    <lineage>
        <taxon>Eukaryota</taxon>
        <taxon>Metazoa</taxon>
        <taxon>Spiralia</taxon>
        <taxon>Lophotrochozoa</taxon>
        <taxon>Mollusca</taxon>
        <taxon>Gastropoda</taxon>
        <taxon>Heterobranchia</taxon>
        <taxon>Euthyneura</taxon>
        <taxon>Panpulmonata</taxon>
        <taxon>Sacoglossa</taxon>
        <taxon>Placobranchoidea</taxon>
        <taxon>Plakobranchidae</taxon>
        <taxon>Plakobranchus</taxon>
    </lineage>
</organism>
<accession>A0AAV3ZFH6</accession>
<dbReference type="Proteomes" id="UP000735302">
    <property type="component" value="Unassembled WGS sequence"/>
</dbReference>
<dbReference type="AlphaFoldDB" id="A0AAV3ZFH6"/>
<dbReference type="EMBL" id="BLXT01002413">
    <property type="protein sequence ID" value="GFN94066.1"/>
    <property type="molecule type" value="Genomic_DNA"/>
</dbReference>
<comment type="caution">
    <text evidence="1">The sequence shown here is derived from an EMBL/GenBank/DDBJ whole genome shotgun (WGS) entry which is preliminary data.</text>
</comment>
<proteinExistence type="predicted"/>
<evidence type="ECO:0000313" key="2">
    <source>
        <dbReference type="Proteomes" id="UP000735302"/>
    </source>
</evidence>
<sequence>MEDILVAAVIDTSSRSEESQTVSYNNAIQLVSVERTPTATGNRFAVKFTKSGDVFYRINDYLTPSREPDSVEEEAEGLWTARFTCNHTVVTDNVWFMIIDRDNDLMVSARLNNSEAGPAFEGNLQQQQPEVRFSPAEPATYRQGENVVYTAISPANPSTGKVIPHISAFFSGIDLDSDKFEIFMSNENLIDEEVEDSTSQEVRVTYTVLTSTRAVSGVLQFIAHAEDNDNPLVLDLQVTRHVAIRPASQSGEYPSGYLGIMEYPYMERSKNGNELHSCPIGYTCPLSCFAVGERVTSMFVYKVVTEDHLEEVLNVEDALSTSDTVHGIIWMFQATEDSGDSDGITTFSCRAYDTVDFRYVTKLLDVQATIPPSIDGQRSSVQVENDPVDPHTKIITFNCAIKGRPLPKVWFSGDLSPATFLSHESPDNITATPLGQDTAIASKVVTLGADELEQLIEHNGDGQQERPHCAFFNPFKAERVKHYFIFQASNSFHR</sequence>
<evidence type="ECO:0000313" key="1">
    <source>
        <dbReference type="EMBL" id="GFN94066.1"/>
    </source>
</evidence>
<protein>
    <recommendedName>
        <fullName evidence="3">Ig-like domain-containing protein</fullName>
    </recommendedName>
</protein>
<name>A0AAV3ZFH6_9GAST</name>
<gene>
    <name evidence="1" type="ORF">PoB_002057200</name>
</gene>
<reference evidence="1 2" key="1">
    <citation type="journal article" date="2021" name="Elife">
        <title>Chloroplast acquisition without the gene transfer in kleptoplastic sea slugs, Plakobranchus ocellatus.</title>
        <authorList>
            <person name="Maeda T."/>
            <person name="Takahashi S."/>
            <person name="Yoshida T."/>
            <person name="Shimamura S."/>
            <person name="Takaki Y."/>
            <person name="Nagai Y."/>
            <person name="Toyoda A."/>
            <person name="Suzuki Y."/>
            <person name="Arimoto A."/>
            <person name="Ishii H."/>
            <person name="Satoh N."/>
            <person name="Nishiyama T."/>
            <person name="Hasebe M."/>
            <person name="Maruyama T."/>
            <person name="Minagawa J."/>
            <person name="Obokata J."/>
            <person name="Shigenobu S."/>
        </authorList>
    </citation>
    <scope>NUCLEOTIDE SEQUENCE [LARGE SCALE GENOMIC DNA]</scope>
</reference>